<dbReference type="EMBL" id="JH687886">
    <property type="protein sequence ID" value="EJD35576.1"/>
    <property type="molecule type" value="Genomic_DNA"/>
</dbReference>
<name>J0CXP4_AURST</name>
<reference evidence="2" key="1">
    <citation type="journal article" date="2012" name="Science">
        <title>The Paleozoic origin of enzymatic lignin decomposition reconstructed from 31 fungal genomes.</title>
        <authorList>
            <person name="Floudas D."/>
            <person name="Binder M."/>
            <person name="Riley R."/>
            <person name="Barry K."/>
            <person name="Blanchette R.A."/>
            <person name="Henrissat B."/>
            <person name="Martinez A.T."/>
            <person name="Otillar R."/>
            <person name="Spatafora J.W."/>
            <person name="Yadav J.S."/>
            <person name="Aerts A."/>
            <person name="Benoit I."/>
            <person name="Boyd A."/>
            <person name="Carlson A."/>
            <person name="Copeland A."/>
            <person name="Coutinho P.M."/>
            <person name="de Vries R.P."/>
            <person name="Ferreira P."/>
            <person name="Findley K."/>
            <person name="Foster B."/>
            <person name="Gaskell J."/>
            <person name="Glotzer D."/>
            <person name="Gorecki P."/>
            <person name="Heitman J."/>
            <person name="Hesse C."/>
            <person name="Hori C."/>
            <person name="Igarashi K."/>
            <person name="Jurgens J.A."/>
            <person name="Kallen N."/>
            <person name="Kersten P."/>
            <person name="Kohler A."/>
            <person name="Kuees U."/>
            <person name="Kumar T.K.A."/>
            <person name="Kuo A."/>
            <person name="LaButti K."/>
            <person name="Larrondo L.F."/>
            <person name="Lindquist E."/>
            <person name="Ling A."/>
            <person name="Lombard V."/>
            <person name="Lucas S."/>
            <person name="Lundell T."/>
            <person name="Martin R."/>
            <person name="McLaughlin D.J."/>
            <person name="Morgenstern I."/>
            <person name="Morin E."/>
            <person name="Murat C."/>
            <person name="Nagy L.G."/>
            <person name="Nolan M."/>
            <person name="Ohm R.A."/>
            <person name="Patyshakuliyeva A."/>
            <person name="Rokas A."/>
            <person name="Ruiz-Duenas F.J."/>
            <person name="Sabat G."/>
            <person name="Salamov A."/>
            <person name="Samejima M."/>
            <person name="Schmutz J."/>
            <person name="Slot J.C."/>
            <person name="St John F."/>
            <person name="Stenlid J."/>
            <person name="Sun H."/>
            <person name="Sun S."/>
            <person name="Syed K."/>
            <person name="Tsang A."/>
            <person name="Wiebenga A."/>
            <person name="Young D."/>
            <person name="Pisabarro A."/>
            <person name="Eastwood D.C."/>
            <person name="Martin F."/>
            <person name="Cullen D."/>
            <person name="Grigoriev I.V."/>
            <person name="Hibbett D.S."/>
        </authorList>
    </citation>
    <scope>NUCLEOTIDE SEQUENCE [LARGE SCALE GENOMIC DNA]</scope>
    <source>
        <strain evidence="2">TFB10046</strain>
    </source>
</reference>
<keyword evidence="2" id="KW-1185">Reference proteome</keyword>
<dbReference type="Proteomes" id="UP000006514">
    <property type="component" value="Unassembled WGS sequence"/>
</dbReference>
<organism evidence="1 2">
    <name type="scientific">Auricularia subglabra (strain TFB-10046 / SS5)</name>
    <name type="common">White-rot fungus</name>
    <name type="synonym">Auricularia delicata (strain TFB10046)</name>
    <dbReference type="NCBI Taxonomy" id="717982"/>
    <lineage>
        <taxon>Eukaryota</taxon>
        <taxon>Fungi</taxon>
        <taxon>Dikarya</taxon>
        <taxon>Basidiomycota</taxon>
        <taxon>Agaricomycotina</taxon>
        <taxon>Agaricomycetes</taxon>
        <taxon>Auriculariales</taxon>
        <taxon>Auriculariaceae</taxon>
        <taxon>Auricularia</taxon>
    </lineage>
</organism>
<accession>J0CXP4</accession>
<gene>
    <name evidence="1" type="ORF">AURDEDRAFT_175375</name>
</gene>
<dbReference type="KEGG" id="adl:AURDEDRAFT_175375"/>
<dbReference type="InParanoid" id="J0CXP4"/>
<protein>
    <recommendedName>
        <fullName evidence="3">F-box domain-containing protein</fullName>
    </recommendedName>
</protein>
<sequence length="411" mass="45430">MHEAIQEPMPLIEMWQRVADFLDREGVRSLSFTTPWFRNAVSGHVKGYFSLNIPAPTYRNRLTEVSSALDYADRAMLCLDVVAVRGAIQRIDQALLERIAKSSDGCVGIDLDLPLDLLPHLDNLVRRATRLRSLHIDITGWDVAPFPKLDFSRLLQHAPTFLTHFSLVCEGRNFSLPDNLNAFTRLRSVQLSGEAINGKWPEDWKAAVSSLGDRVSVLNIRISSDNVDEVELTPLLRGLGNRPLHVAFPDTCEAPGQFMVSTADGSFVRRLRWGDGDATEGLTVNIAMRLAPVAAQVVAVHIDSRGVREIIAQPPMFPNLGSIVVHTFIGPEDTEDLDLAVETAEERAERLALAWEDEGYDSPDAFIEDVRKISGSIDEVRVDLWCQLCGDMNAFPPELSGRATATPGPSA</sequence>
<dbReference type="AlphaFoldDB" id="J0CXP4"/>
<proteinExistence type="predicted"/>
<evidence type="ECO:0000313" key="2">
    <source>
        <dbReference type="Proteomes" id="UP000006514"/>
    </source>
</evidence>
<evidence type="ECO:0008006" key="3">
    <source>
        <dbReference type="Google" id="ProtNLM"/>
    </source>
</evidence>
<evidence type="ECO:0000313" key="1">
    <source>
        <dbReference type="EMBL" id="EJD35576.1"/>
    </source>
</evidence>